<accession>A0A7R9FR12</accession>
<dbReference type="InterPro" id="IPR050726">
    <property type="entry name" value="mGluR"/>
</dbReference>
<evidence type="ECO:0000313" key="3">
    <source>
        <dbReference type="EMBL" id="CAD7251743.1"/>
    </source>
</evidence>
<organism evidence="3">
    <name type="scientific">Darwinula stevensoni</name>
    <dbReference type="NCBI Taxonomy" id="69355"/>
    <lineage>
        <taxon>Eukaryota</taxon>
        <taxon>Metazoa</taxon>
        <taxon>Ecdysozoa</taxon>
        <taxon>Arthropoda</taxon>
        <taxon>Crustacea</taxon>
        <taxon>Oligostraca</taxon>
        <taxon>Ostracoda</taxon>
        <taxon>Podocopa</taxon>
        <taxon>Podocopida</taxon>
        <taxon>Darwinulocopina</taxon>
        <taxon>Darwinuloidea</taxon>
        <taxon>Darwinulidae</taxon>
        <taxon>Darwinula</taxon>
    </lineage>
</organism>
<feature type="compositionally biased region" description="Basic and acidic residues" evidence="2">
    <location>
        <begin position="108"/>
        <end position="122"/>
    </location>
</feature>
<dbReference type="PANTHER" id="PTHR24060">
    <property type="entry name" value="METABOTROPIC GLUTAMATE RECEPTOR"/>
    <property type="match status" value="1"/>
</dbReference>
<protein>
    <submittedName>
        <fullName evidence="3">Uncharacterized protein</fullName>
    </submittedName>
</protein>
<proteinExistence type="predicted"/>
<dbReference type="Proteomes" id="UP000677054">
    <property type="component" value="Unassembled WGS sequence"/>
</dbReference>
<evidence type="ECO:0000313" key="4">
    <source>
        <dbReference type="Proteomes" id="UP000677054"/>
    </source>
</evidence>
<reference evidence="3" key="1">
    <citation type="submission" date="2020-11" db="EMBL/GenBank/DDBJ databases">
        <authorList>
            <person name="Tran Van P."/>
        </authorList>
    </citation>
    <scope>NUCLEOTIDE SEQUENCE</scope>
</reference>
<dbReference type="EMBL" id="LR903302">
    <property type="protein sequence ID" value="CAD7251743.1"/>
    <property type="molecule type" value="Genomic_DNA"/>
</dbReference>
<feature type="region of interest" description="Disordered" evidence="2">
    <location>
        <begin position="102"/>
        <end position="131"/>
    </location>
</feature>
<name>A0A7R9FR12_9CRUS</name>
<dbReference type="EMBL" id="CAJPEV010003785">
    <property type="protein sequence ID" value="CAG0900535.1"/>
    <property type="molecule type" value="Genomic_DNA"/>
</dbReference>
<dbReference type="Gene3D" id="2.10.50.30">
    <property type="entry name" value="GPCR, family 3, nine cysteines domain"/>
    <property type="match status" value="1"/>
</dbReference>
<dbReference type="OrthoDB" id="425344at2759"/>
<gene>
    <name evidence="3" type="ORF">DSTB1V02_LOCUS11505</name>
</gene>
<evidence type="ECO:0000256" key="2">
    <source>
        <dbReference type="SAM" id="MobiDB-lite"/>
    </source>
</evidence>
<sequence>MHEVGSWADGKLKMDPKEVVWKKGSRVFPSSVCSLPCGIGEVKYMQQPREFLADEFTCQDCGIGNWPHENKTGCYALSSATTAGPVLTSVNYAIPVWQGRAVPTATTGDHRRPPATTSDKEILQQVETSGD</sequence>
<keyword evidence="1" id="KW-0325">Glycoprotein</keyword>
<dbReference type="InterPro" id="IPR038550">
    <property type="entry name" value="GPCR_3_9-Cys_sf"/>
</dbReference>
<evidence type="ECO:0000256" key="1">
    <source>
        <dbReference type="ARBA" id="ARBA00023180"/>
    </source>
</evidence>
<keyword evidence="4" id="KW-1185">Reference proteome</keyword>
<dbReference type="AlphaFoldDB" id="A0A7R9FR12"/>